<dbReference type="Proteomes" id="UP000290848">
    <property type="component" value="Unassembled WGS sequence"/>
</dbReference>
<sequence>MTTKLTLTIDDTVIDSAKKYARQRGKSLSDIVENYLKSISVSGESVQTLSPRVAKLMGSVKLPEDFDYKKELGKVLKEKHG</sequence>
<gene>
    <name evidence="1" type="ORF">EKH83_18510</name>
</gene>
<reference evidence="1 2" key="1">
    <citation type="submission" date="2018-12" db="EMBL/GenBank/DDBJ databases">
        <title>The Draft Genome Sequence of the Soil Bacterium Pedobacter tournemirensis R1.</title>
        <authorList>
            <person name="He J."/>
        </authorList>
    </citation>
    <scope>NUCLEOTIDE SEQUENCE [LARGE SCALE GENOMIC DNA]</scope>
    <source>
        <strain evidence="1 2">R1</strain>
    </source>
</reference>
<evidence type="ECO:0000313" key="1">
    <source>
        <dbReference type="EMBL" id="RXF67578.1"/>
    </source>
</evidence>
<dbReference type="Pfam" id="PF19891">
    <property type="entry name" value="DUF6364"/>
    <property type="match status" value="1"/>
</dbReference>
<dbReference type="InterPro" id="IPR045944">
    <property type="entry name" value="DUF6364"/>
</dbReference>
<proteinExistence type="predicted"/>
<comment type="caution">
    <text evidence="1">The sequence shown here is derived from an EMBL/GenBank/DDBJ whole genome shotgun (WGS) entry which is preliminary data.</text>
</comment>
<dbReference type="AlphaFoldDB" id="A0A4Q0M3S0"/>
<organism evidence="1 2">
    <name type="scientific">Arcticibacter tournemirensis</name>
    <dbReference type="NCBI Taxonomy" id="699437"/>
    <lineage>
        <taxon>Bacteria</taxon>
        <taxon>Pseudomonadati</taxon>
        <taxon>Bacteroidota</taxon>
        <taxon>Sphingobacteriia</taxon>
        <taxon>Sphingobacteriales</taxon>
        <taxon>Sphingobacteriaceae</taxon>
        <taxon>Arcticibacter</taxon>
    </lineage>
</organism>
<accession>A0A4Q0M3S0</accession>
<name>A0A4Q0M3S0_9SPHI</name>
<dbReference type="RefSeq" id="WP_128770949.1">
    <property type="nucleotide sequence ID" value="NZ_RXOC01000016.1"/>
</dbReference>
<dbReference type="EMBL" id="RXOC01000016">
    <property type="protein sequence ID" value="RXF67578.1"/>
    <property type="molecule type" value="Genomic_DNA"/>
</dbReference>
<evidence type="ECO:0000313" key="2">
    <source>
        <dbReference type="Proteomes" id="UP000290848"/>
    </source>
</evidence>
<protein>
    <recommendedName>
        <fullName evidence="3">Antitoxin</fullName>
    </recommendedName>
</protein>
<evidence type="ECO:0008006" key="3">
    <source>
        <dbReference type="Google" id="ProtNLM"/>
    </source>
</evidence>